<dbReference type="OrthoDB" id="13103at2"/>
<dbReference type="SMART" id="SM00346">
    <property type="entry name" value="HTH_ICLR"/>
    <property type="match status" value="1"/>
</dbReference>
<keyword evidence="2" id="KW-0238">DNA-binding</keyword>
<dbReference type="Pfam" id="PF08450">
    <property type="entry name" value="SGL"/>
    <property type="match status" value="1"/>
</dbReference>
<evidence type="ECO:0000313" key="7">
    <source>
        <dbReference type="Proteomes" id="UP000252884"/>
    </source>
</evidence>
<dbReference type="PANTHER" id="PTHR30136">
    <property type="entry name" value="HELIX-TURN-HELIX TRANSCRIPTIONAL REGULATOR, ICLR FAMILY"/>
    <property type="match status" value="1"/>
</dbReference>
<dbReference type="Gene3D" id="2.120.10.30">
    <property type="entry name" value="TolB, C-terminal domain"/>
    <property type="match status" value="1"/>
</dbReference>
<evidence type="ECO:0000256" key="2">
    <source>
        <dbReference type="ARBA" id="ARBA00023125"/>
    </source>
</evidence>
<dbReference type="InterPro" id="IPR013658">
    <property type="entry name" value="SGL"/>
</dbReference>
<evidence type="ECO:0000259" key="4">
    <source>
        <dbReference type="PROSITE" id="PS51077"/>
    </source>
</evidence>
<dbReference type="GO" id="GO:0003677">
    <property type="term" value="F:DNA binding"/>
    <property type="evidence" value="ECO:0007669"/>
    <property type="project" value="UniProtKB-KW"/>
</dbReference>
<proteinExistence type="predicted"/>
<dbReference type="Pfam" id="PF09339">
    <property type="entry name" value="HTH_IclR"/>
    <property type="match status" value="1"/>
</dbReference>
<evidence type="ECO:0000313" key="6">
    <source>
        <dbReference type="EMBL" id="RCW69581.1"/>
    </source>
</evidence>
<comment type="caution">
    <text evidence="6">The sequence shown here is derived from an EMBL/GenBank/DDBJ whole genome shotgun (WGS) entry which is preliminary data.</text>
</comment>
<dbReference type="SUPFAM" id="SSF55781">
    <property type="entry name" value="GAF domain-like"/>
    <property type="match status" value="1"/>
</dbReference>
<accession>A0A368XNL2</accession>
<dbReference type="GO" id="GO:0045892">
    <property type="term" value="P:negative regulation of DNA-templated transcription"/>
    <property type="evidence" value="ECO:0007669"/>
    <property type="project" value="TreeGrafter"/>
</dbReference>
<dbReference type="Gene3D" id="1.10.10.10">
    <property type="entry name" value="Winged helix-like DNA-binding domain superfamily/Winged helix DNA-binding domain"/>
    <property type="match status" value="1"/>
</dbReference>
<feature type="domain" description="HTH iclR-type" evidence="4">
    <location>
        <begin position="13"/>
        <end position="75"/>
    </location>
</feature>
<dbReference type="PANTHER" id="PTHR30136:SF24">
    <property type="entry name" value="HTH-TYPE TRANSCRIPTIONAL REPRESSOR ALLR"/>
    <property type="match status" value="1"/>
</dbReference>
<dbReference type="PROSITE" id="PS51077">
    <property type="entry name" value="HTH_ICLR"/>
    <property type="match status" value="1"/>
</dbReference>
<dbReference type="InterPro" id="IPR005471">
    <property type="entry name" value="Tscrpt_reg_IclR_N"/>
</dbReference>
<feature type="domain" description="IclR-ED" evidence="5">
    <location>
        <begin position="76"/>
        <end position="259"/>
    </location>
</feature>
<gene>
    <name evidence="6" type="ORF">DES41_106455</name>
</gene>
<dbReference type="SUPFAM" id="SSF46785">
    <property type="entry name" value="Winged helix' DNA-binding domain"/>
    <property type="match status" value="1"/>
</dbReference>
<keyword evidence="3" id="KW-0804">Transcription</keyword>
<evidence type="ECO:0000256" key="1">
    <source>
        <dbReference type="ARBA" id="ARBA00023015"/>
    </source>
</evidence>
<dbReference type="InterPro" id="IPR036390">
    <property type="entry name" value="WH_DNA-bd_sf"/>
</dbReference>
<dbReference type="Proteomes" id="UP000252884">
    <property type="component" value="Unassembled WGS sequence"/>
</dbReference>
<dbReference type="AlphaFoldDB" id="A0A368XNL2"/>
<dbReference type="RefSeq" id="WP_114469969.1">
    <property type="nucleotide sequence ID" value="NZ_QPJK01000006.1"/>
</dbReference>
<keyword evidence="1" id="KW-0805">Transcription regulation</keyword>
<dbReference type="InterPro" id="IPR036388">
    <property type="entry name" value="WH-like_DNA-bd_sf"/>
</dbReference>
<dbReference type="PROSITE" id="PS51078">
    <property type="entry name" value="ICLR_ED"/>
    <property type="match status" value="1"/>
</dbReference>
<evidence type="ECO:0000256" key="3">
    <source>
        <dbReference type="ARBA" id="ARBA00023163"/>
    </source>
</evidence>
<dbReference type="GO" id="GO:0003700">
    <property type="term" value="F:DNA-binding transcription factor activity"/>
    <property type="evidence" value="ECO:0007669"/>
    <property type="project" value="TreeGrafter"/>
</dbReference>
<dbReference type="Pfam" id="PF01614">
    <property type="entry name" value="IclR_C"/>
    <property type="match status" value="1"/>
</dbReference>
<sequence>MATSQATATGEGTGALEKALDVLDAIGAAPAGLGQAELAEQLALPRTTVYRLLATLVTRGLVRRDPLRKVYCLGFRCFEMARQAYAMPDLVAAATLELRALRDLTGETTYLATLDGREVISLERCDGAHSQRSAAVLGQRKPVHCTSQGKAILSQMTDEARDAIVRDAVLKALTPLTITDRRRLQAELRITKARGYAIDDEEIVLGVRCVGAAVVDAAGAVRGAISVAGPAWRLTRARLELLGPEVAEAARRVGAQMQPQREQAAEPGEAAVQALPGPWAFHGAHPLWSADGQRLYWADALAPCIRVVEDGADRSFYQADAPLVSLLLRDGALVAVTEHGALALDGQGVPAGALPWPAGSTLAACSGADGALWAALALPESGAAIGLVQADGRLQVHWRVSEPVAALRWRAGDAAHDGALLATAPGSGAILLLQPGQHQVRRLATMPKGSGRLGGLAFDEHGGVWVALAEGWSVVRFTLEGQLDRVIGLPVPSATDLAFDAAGSHGRLHITSARNSVPLDALGAAPLSGRLLTVEV</sequence>
<dbReference type="Gene3D" id="3.30.450.40">
    <property type="match status" value="1"/>
</dbReference>
<reference evidence="6 7" key="1">
    <citation type="submission" date="2018-07" db="EMBL/GenBank/DDBJ databases">
        <title>Genomic Encyclopedia of Type Strains, Phase IV (KMG-IV): sequencing the most valuable type-strain genomes for metagenomic binning, comparative biology and taxonomic classification.</title>
        <authorList>
            <person name="Goeker M."/>
        </authorList>
    </citation>
    <scope>NUCLEOTIDE SEQUENCE [LARGE SCALE GENOMIC DNA]</scope>
    <source>
        <strain evidence="6 7">DSM 21634</strain>
    </source>
</reference>
<dbReference type="InterPro" id="IPR011042">
    <property type="entry name" value="6-blade_b-propeller_TolB-like"/>
</dbReference>
<protein>
    <submittedName>
        <fullName evidence="6">IclR family transcriptional regulator</fullName>
    </submittedName>
</protein>
<dbReference type="SUPFAM" id="SSF63829">
    <property type="entry name" value="Calcium-dependent phosphotriesterase"/>
    <property type="match status" value="1"/>
</dbReference>
<dbReference type="EMBL" id="QPJK01000006">
    <property type="protein sequence ID" value="RCW69581.1"/>
    <property type="molecule type" value="Genomic_DNA"/>
</dbReference>
<organism evidence="6 7">
    <name type="scientific">Pseudorhodoferax soli</name>
    <dbReference type="NCBI Taxonomy" id="545864"/>
    <lineage>
        <taxon>Bacteria</taxon>
        <taxon>Pseudomonadati</taxon>
        <taxon>Pseudomonadota</taxon>
        <taxon>Betaproteobacteria</taxon>
        <taxon>Burkholderiales</taxon>
        <taxon>Comamonadaceae</taxon>
    </lineage>
</organism>
<dbReference type="InterPro" id="IPR050707">
    <property type="entry name" value="HTH_MetabolicPath_Reg"/>
</dbReference>
<name>A0A368XNL2_9BURK</name>
<keyword evidence="7" id="KW-1185">Reference proteome</keyword>
<evidence type="ECO:0000259" key="5">
    <source>
        <dbReference type="PROSITE" id="PS51078"/>
    </source>
</evidence>
<dbReference type="InterPro" id="IPR029016">
    <property type="entry name" value="GAF-like_dom_sf"/>
</dbReference>
<dbReference type="InterPro" id="IPR014757">
    <property type="entry name" value="Tscrpt_reg_IclR_C"/>
</dbReference>